<proteinExistence type="predicted"/>
<sequence length="110" mass="11915">MRSTISSNGYETPAVPDHPAADLGDPALCLEELPPGRRFAARDGCRFIRTNLICFGFCDLTTGQLCSARDICARHGGAQVGHVKACKRLRQASQKKPAIVTCDSNDRRPS</sequence>
<evidence type="ECO:0000313" key="3">
    <source>
        <dbReference type="Proteomes" id="UP000447355"/>
    </source>
</evidence>
<dbReference type="Proteomes" id="UP000447355">
    <property type="component" value="Unassembled WGS sequence"/>
</dbReference>
<reference evidence="2" key="1">
    <citation type="submission" date="2019-12" db="EMBL/GenBank/DDBJ databases">
        <title>Novel species isolated from a subtropical stream in China.</title>
        <authorList>
            <person name="Lu H."/>
        </authorList>
    </citation>
    <scope>NUCLEOTIDE SEQUENCE [LARGE SCALE GENOMIC DNA]</scope>
    <source>
        <strain evidence="2">FT81W</strain>
    </source>
</reference>
<organism evidence="2 3">
    <name type="scientific">Duganella vulcania</name>
    <dbReference type="NCBI Taxonomy" id="2692166"/>
    <lineage>
        <taxon>Bacteria</taxon>
        <taxon>Pseudomonadati</taxon>
        <taxon>Pseudomonadota</taxon>
        <taxon>Betaproteobacteria</taxon>
        <taxon>Burkholderiales</taxon>
        <taxon>Oxalobacteraceae</taxon>
        <taxon>Telluria group</taxon>
        <taxon>Duganella</taxon>
    </lineage>
</organism>
<name>A0A845GQP1_9BURK</name>
<evidence type="ECO:0000256" key="1">
    <source>
        <dbReference type="SAM" id="MobiDB-lite"/>
    </source>
</evidence>
<accession>A0A845GQP1</accession>
<dbReference type="AlphaFoldDB" id="A0A845GQP1"/>
<comment type="caution">
    <text evidence="2">The sequence shown here is derived from an EMBL/GenBank/DDBJ whole genome shotgun (WGS) entry which is preliminary data.</text>
</comment>
<dbReference type="RefSeq" id="WP_161084985.1">
    <property type="nucleotide sequence ID" value="NZ_WWCX01000035.1"/>
</dbReference>
<feature type="region of interest" description="Disordered" evidence="1">
    <location>
        <begin position="1"/>
        <end position="20"/>
    </location>
</feature>
<protein>
    <submittedName>
        <fullName evidence="2">Uncharacterized protein</fullName>
    </submittedName>
</protein>
<dbReference type="EMBL" id="WWCX01000035">
    <property type="protein sequence ID" value="MYM95895.1"/>
    <property type="molecule type" value="Genomic_DNA"/>
</dbReference>
<evidence type="ECO:0000313" key="2">
    <source>
        <dbReference type="EMBL" id="MYM95895.1"/>
    </source>
</evidence>
<feature type="compositionally biased region" description="Polar residues" evidence="1">
    <location>
        <begin position="1"/>
        <end position="10"/>
    </location>
</feature>
<gene>
    <name evidence="2" type="ORF">GTP90_18710</name>
</gene>